<feature type="region of interest" description="Disordered" evidence="1">
    <location>
        <begin position="67"/>
        <end position="93"/>
    </location>
</feature>
<evidence type="ECO:0000313" key="3">
    <source>
        <dbReference type="Proteomes" id="UP000095751"/>
    </source>
</evidence>
<evidence type="ECO:0000313" key="2">
    <source>
        <dbReference type="EMBL" id="OEU12000.1"/>
    </source>
</evidence>
<gene>
    <name evidence="2" type="ORF">FRACYDRAFT_245126</name>
</gene>
<dbReference type="OrthoDB" id="55620at2759"/>
<sequence length="246" mass="27887">MKTYPTSPTLLSTTYSPCSSLSSHSDDNDDNYNSPSDSPALLKKDEDLALSRLLALASPLLIAPSSDYNDTSSVSSHSSDTSDTASITSTSSTASSIDADVPATIDSSMESKRKRIVRFLPKVAVRNTISRHTMTNEEIGNCWLQTNEFFMIKQRRKLDDDKWGDRINGMTKTEESYRKRSYRLGASEEVFLEQEEQYLNNLPYDDEAISYVYSQITNECQFLAQQIAIQHREDIEDYIYNDYETI</sequence>
<dbReference type="InParanoid" id="A0A1E7F1D8"/>
<feature type="compositionally biased region" description="Low complexity" evidence="1">
    <location>
        <begin position="1"/>
        <end position="23"/>
    </location>
</feature>
<dbReference type="KEGG" id="fcy:FRACYDRAFT_245126"/>
<protein>
    <submittedName>
        <fullName evidence="2">Uncharacterized protein</fullName>
    </submittedName>
</protein>
<proteinExistence type="predicted"/>
<accession>A0A1E7F1D8</accession>
<name>A0A1E7F1D8_9STRA</name>
<dbReference type="EMBL" id="KV784366">
    <property type="protein sequence ID" value="OEU12000.1"/>
    <property type="molecule type" value="Genomic_DNA"/>
</dbReference>
<dbReference type="Proteomes" id="UP000095751">
    <property type="component" value="Unassembled WGS sequence"/>
</dbReference>
<reference evidence="2 3" key="1">
    <citation type="submission" date="2016-09" db="EMBL/GenBank/DDBJ databases">
        <title>Extensive genetic diversity and differential bi-allelic expression allows diatom success in the polar Southern Ocean.</title>
        <authorList>
            <consortium name="DOE Joint Genome Institute"/>
            <person name="Mock T."/>
            <person name="Otillar R.P."/>
            <person name="Strauss J."/>
            <person name="Dupont C."/>
            <person name="Frickenhaus S."/>
            <person name="Maumus F."/>
            <person name="Mcmullan M."/>
            <person name="Sanges R."/>
            <person name="Schmutz J."/>
            <person name="Toseland A."/>
            <person name="Valas R."/>
            <person name="Veluchamy A."/>
            <person name="Ward B.J."/>
            <person name="Allen A."/>
            <person name="Barry K."/>
            <person name="Falciatore A."/>
            <person name="Ferrante M."/>
            <person name="Fortunato A.E."/>
            <person name="Gloeckner G."/>
            <person name="Gruber A."/>
            <person name="Hipkin R."/>
            <person name="Janech M."/>
            <person name="Kroth P."/>
            <person name="Leese F."/>
            <person name="Lindquist E."/>
            <person name="Lyon B.R."/>
            <person name="Martin J."/>
            <person name="Mayer C."/>
            <person name="Parker M."/>
            <person name="Quesneville H."/>
            <person name="Raymond J."/>
            <person name="Uhlig C."/>
            <person name="Valentin K.U."/>
            <person name="Worden A.Z."/>
            <person name="Armbrust E.V."/>
            <person name="Bowler C."/>
            <person name="Green B."/>
            <person name="Moulton V."/>
            <person name="Van Oosterhout C."/>
            <person name="Grigoriev I."/>
        </authorList>
    </citation>
    <scope>NUCLEOTIDE SEQUENCE [LARGE SCALE GENOMIC DNA]</scope>
    <source>
        <strain evidence="2 3">CCMP1102</strain>
    </source>
</reference>
<feature type="region of interest" description="Disordered" evidence="1">
    <location>
        <begin position="1"/>
        <end position="40"/>
    </location>
</feature>
<evidence type="ECO:0000256" key="1">
    <source>
        <dbReference type="SAM" id="MobiDB-lite"/>
    </source>
</evidence>
<keyword evidence="3" id="KW-1185">Reference proteome</keyword>
<organism evidence="2 3">
    <name type="scientific">Fragilariopsis cylindrus CCMP1102</name>
    <dbReference type="NCBI Taxonomy" id="635003"/>
    <lineage>
        <taxon>Eukaryota</taxon>
        <taxon>Sar</taxon>
        <taxon>Stramenopiles</taxon>
        <taxon>Ochrophyta</taxon>
        <taxon>Bacillariophyta</taxon>
        <taxon>Bacillariophyceae</taxon>
        <taxon>Bacillariophycidae</taxon>
        <taxon>Bacillariales</taxon>
        <taxon>Bacillariaceae</taxon>
        <taxon>Fragilariopsis</taxon>
    </lineage>
</organism>
<dbReference type="AlphaFoldDB" id="A0A1E7F1D8"/>